<reference evidence="2 3" key="1">
    <citation type="submission" date="2023-05" db="EMBL/GenBank/DDBJ databases">
        <title>B98-5 Cell Line De Novo Hybrid Assembly: An Optical Mapping Approach.</title>
        <authorList>
            <person name="Kananen K."/>
            <person name="Auerbach J.A."/>
            <person name="Kautto E."/>
            <person name="Blachly J.S."/>
        </authorList>
    </citation>
    <scope>NUCLEOTIDE SEQUENCE [LARGE SCALE GENOMIC DNA]</scope>
    <source>
        <strain evidence="2">B95-8</strain>
        <tissue evidence="2">Cell line</tissue>
    </source>
</reference>
<evidence type="ECO:0000313" key="2">
    <source>
        <dbReference type="EMBL" id="KAK2101253.1"/>
    </source>
</evidence>
<comment type="caution">
    <text evidence="2">The sequence shown here is derived from an EMBL/GenBank/DDBJ whole genome shotgun (WGS) entry which is preliminary data.</text>
</comment>
<evidence type="ECO:0000313" key="3">
    <source>
        <dbReference type="Proteomes" id="UP001266305"/>
    </source>
</evidence>
<feature type="non-terminal residue" evidence="2">
    <location>
        <position position="62"/>
    </location>
</feature>
<sequence>MRSWAELVADLAPQGLSGPAALSGPHCPGSVGPGVQAQGKTEGPGVQEYPAGPLCPGPPGQP</sequence>
<evidence type="ECO:0000256" key="1">
    <source>
        <dbReference type="SAM" id="MobiDB-lite"/>
    </source>
</evidence>
<organism evidence="2 3">
    <name type="scientific">Saguinus oedipus</name>
    <name type="common">Cotton-top tamarin</name>
    <name type="synonym">Oedipomidas oedipus</name>
    <dbReference type="NCBI Taxonomy" id="9490"/>
    <lineage>
        <taxon>Eukaryota</taxon>
        <taxon>Metazoa</taxon>
        <taxon>Chordata</taxon>
        <taxon>Craniata</taxon>
        <taxon>Vertebrata</taxon>
        <taxon>Euteleostomi</taxon>
        <taxon>Mammalia</taxon>
        <taxon>Eutheria</taxon>
        <taxon>Euarchontoglires</taxon>
        <taxon>Primates</taxon>
        <taxon>Haplorrhini</taxon>
        <taxon>Platyrrhini</taxon>
        <taxon>Cebidae</taxon>
        <taxon>Callitrichinae</taxon>
        <taxon>Saguinus</taxon>
    </lineage>
</organism>
<protein>
    <submittedName>
        <fullName evidence="2">Uncharacterized protein</fullName>
    </submittedName>
</protein>
<proteinExistence type="predicted"/>
<feature type="compositionally biased region" description="Pro residues" evidence="1">
    <location>
        <begin position="53"/>
        <end position="62"/>
    </location>
</feature>
<accession>A0ABQ9UVV7</accession>
<name>A0ABQ9UVV7_SAGOE</name>
<dbReference type="EMBL" id="JASSZA010000009">
    <property type="protein sequence ID" value="KAK2101253.1"/>
    <property type="molecule type" value="Genomic_DNA"/>
</dbReference>
<keyword evidence="3" id="KW-1185">Reference proteome</keyword>
<gene>
    <name evidence="2" type="ORF">P7K49_018919</name>
</gene>
<dbReference type="Proteomes" id="UP001266305">
    <property type="component" value="Unassembled WGS sequence"/>
</dbReference>
<feature type="region of interest" description="Disordered" evidence="1">
    <location>
        <begin position="15"/>
        <end position="62"/>
    </location>
</feature>